<dbReference type="Proteomes" id="UP000220797">
    <property type="component" value="Unassembled WGS sequence"/>
</dbReference>
<sequence>MKEKNIVSIGLKAQINELEKSINNIATEIDEKTLNNNVKSTYFLKLCEEKKSILIKFLNEEKKKVFDDIENNKSNMLQKISIINEKNEDVKKQSEILMIEKNKNLCFIKNLENKIEKIRGIIM</sequence>
<dbReference type="EMBL" id="CVMV01000032">
    <property type="protein sequence ID" value="CRG94642.1"/>
    <property type="molecule type" value="Genomic_DNA"/>
</dbReference>
<dbReference type="OrthoDB" id="377126at2759"/>
<evidence type="ECO:0000313" key="2">
    <source>
        <dbReference type="Proteomes" id="UP000220797"/>
    </source>
</evidence>
<dbReference type="RefSeq" id="XP_028527457.1">
    <property type="nucleotide sequence ID" value="XM_028670734.1"/>
</dbReference>
<proteinExistence type="predicted"/>
<keyword evidence="2" id="KW-1185">Reference proteome</keyword>
<evidence type="ECO:0000313" key="1">
    <source>
        <dbReference type="EMBL" id="CRG94642.1"/>
    </source>
</evidence>
<dbReference type="VEuPathDB" id="PlasmoDB:PGAL8A_00203800"/>
<comment type="caution">
    <text evidence="1">The sequence shown here is derived from an EMBL/GenBank/DDBJ whole genome shotgun (WGS) entry which is preliminary data.</text>
</comment>
<dbReference type="OMA" id="ERNKNLC"/>
<reference evidence="1" key="1">
    <citation type="submission" date="2015-04" db="EMBL/GenBank/DDBJ databases">
        <authorList>
            <consortium name="Pathogen Informatics"/>
        </authorList>
    </citation>
    <scope>NUCLEOTIDE SEQUENCE [LARGE SCALE GENOMIC DNA]</scope>
    <source>
        <strain evidence="1">8A</strain>
    </source>
</reference>
<dbReference type="AlphaFoldDB" id="A0A1J1GQS5"/>
<accession>A0A1J1GQS5</accession>
<protein>
    <submittedName>
        <fullName evidence="1">Uncharacterized protein</fullName>
    </submittedName>
</protein>
<dbReference type="GeneID" id="39730565"/>
<organism evidence="1 2">
    <name type="scientific">Plasmodium gallinaceum</name>
    <dbReference type="NCBI Taxonomy" id="5849"/>
    <lineage>
        <taxon>Eukaryota</taxon>
        <taxon>Sar</taxon>
        <taxon>Alveolata</taxon>
        <taxon>Apicomplexa</taxon>
        <taxon>Aconoidasida</taxon>
        <taxon>Haemosporida</taxon>
        <taxon>Plasmodiidae</taxon>
        <taxon>Plasmodium</taxon>
        <taxon>Plasmodium (Haemamoeba)</taxon>
    </lineage>
</organism>
<name>A0A1J1GQS5_PLAGA</name>
<gene>
    <name evidence="1" type="ORF">PGAL8A_00203800</name>
</gene>